<name>A0ABY3TJ35_9MYCO</name>
<feature type="transmembrane region" description="Helical" evidence="1">
    <location>
        <begin position="61"/>
        <end position="86"/>
    </location>
</feature>
<accession>A0ABY3TJ35</accession>
<keyword evidence="1" id="KW-1133">Transmembrane helix</keyword>
<protein>
    <submittedName>
        <fullName evidence="2">Uncharacterized protein</fullName>
    </submittedName>
</protein>
<keyword evidence="3" id="KW-1185">Reference proteome</keyword>
<dbReference type="EMBL" id="CP092362">
    <property type="protein sequence ID" value="ULN40162.1"/>
    <property type="molecule type" value="Genomic_DNA"/>
</dbReference>
<reference evidence="2" key="1">
    <citation type="submission" date="2022-08" db="EMBL/GenBank/DDBJ databases">
        <title>Whole genome sequencing of non-tuberculosis mycobacteria type-strains.</title>
        <authorList>
            <person name="Igarashi Y."/>
            <person name="Osugi A."/>
            <person name="Mitarai S."/>
        </authorList>
    </citation>
    <scope>NUCLEOTIDE SEQUENCE</scope>
    <source>
        <strain evidence="2">JCM 16369</strain>
    </source>
</reference>
<dbReference type="Proteomes" id="UP001055337">
    <property type="component" value="Chromosome"/>
</dbReference>
<keyword evidence="1" id="KW-0472">Membrane</keyword>
<evidence type="ECO:0000313" key="2">
    <source>
        <dbReference type="EMBL" id="ULN40162.1"/>
    </source>
</evidence>
<proteinExistence type="predicted"/>
<keyword evidence="1" id="KW-0812">Transmembrane</keyword>
<evidence type="ECO:0000313" key="3">
    <source>
        <dbReference type="Proteomes" id="UP001055337"/>
    </source>
</evidence>
<organism evidence="2 3">
    <name type="scientific">Mycolicibacterium crocinum</name>
    <dbReference type="NCBI Taxonomy" id="388459"/>
    <lineage>
        <taxon>Bacteria</taxon>
        <taxon>Bacillati</taxon>
        <taxon>Actinomycetota</taxon>
        <taxon>Actinomycetes</taxon>
        <taxon>Mycobacteriales</taxon>
        <taxon>Mycobacteriaceae</taxon>
        <taxon>Mycolicibacterium</taxon>
    </lineage>
</organism>
<evidence type="ECO:0000256" key="1">
    <source>
        <dbReference type="SAM" id="Phobius"/>
    </source>
</evidence>
<gene>
    <name evidence="2" type="ORF">MI149_21085</name>
</gene>
<sequence>MLPPTLVDVLGRFVMLGSAIQTFDIGAAVRDTEQAVSGAVHNAVQTVVNAVETVVGGVGSVVATALFIVALPIEIPIGLYTLNWLIHSPLWM</sequence>
<dbReference type="RefSeq" id="WP_240176997.1">
    <property type="nucleotide sequence ID" value="NZ_CP092362.2"/>
</dbReference>